<organism evidence="2 3">
    <name type="scientific">Kwoniella shandongensis</name>
    <dbReference type="NCBI Taxonomy" id="1734106"/>
    <lineage>
        <taxon>Eukaryota</taxon>
        <taxon>Fungi</taxon>
        <taxon>Dikarya</taxon>
        <taxon>Basidiomycota</taxon>
        <taxon>Agaricomycotina</taxon>
        <taxon>Tremellomycetes</taxon>
        <taxon>Tremellales</taxon>
        <taxon>Cryptococcaceae</taxon>
        <taxon>Kwoniella</taxon>
    </lineage>
</organism>
<dbReference type="AlphaFoldDB" id="A0A5M6C8T4"/>
<dbReference type="EMBL" id="CP144055">
    <property type="protein sequence ID" value="WWD18776.1"/>
    <property type="molecule type" value="Genomic_DNA"/>
</dbReference>
<feature type="region of interest" description="Disordered" evidence="1">
    <location>
        <begin position="260"/>
        <end position="279"/>
    </location>
</feature>
<name>A0A5M6C8T4_9TREE</name>
<accession>A0A5M6C8T4</accession>
<dbReference type="Proteomes" id="UP000322225">
    <property type="component" value="Chromosome 5"/>
</dbReference>
<feature type="compositionally biased region" description="Polar residues" evidence="1">
    <location>
        <begin position="46"/>
        <end position="65"/>
    </location>
</feature>
<dbReference type="KEGG" id="ksn:43585722"/>
<keyword evidence="3" id="KW-1185">Reference proteome</keyword>
<protein>
    <submittedName>
        <fullName evidence="2">Uncharacterized protein</fullName>
    </submittedName>
</protein>
<dbReference type="RefSeq" id="XP_031864506.1">
    <property type="nucleotide sequence ID" value="XM_032001616.1"/>
</dbReference>
<reference evidence="2" key="2">
    <citation type="submission" date="2024-01" db="EMBL/GenBank/DDBJ databases">
        <title>Comparative genomics of Cryptococcus and Kwoniella reveals pathogenesis evolution and contrasting modes of karyotype evolution via chromosome fusion or intercentromeric recombination.</title>
        <authorList>
            <person name="Coelho M.A."/>
            <person name="David-Palma M."/>
            <person name="Shea T."/>
            <person name="Bowers K."/>
            <person name="McGinley-Smith S."/>
            <person name="Mohammad A.W."/>
            <person name="Gnirke A."/>
            <person name="Yurkov A.M."/>
            <person name="Nowrousian M."/>
            <person name="Sun S."/>
            <person name="Cuomo C.A."/>
            <person name="Heitman J."/>
        </authorList>
    </citation>
    <scope>NUCLEOTIDE SEQUENCE</scope>
    <source>
        <strain evidence="2">CBS 12478</strain>
    </source>
</reference>
<feature type="region of interest" description="Disordered" evidence="1">
    <location>
        <begin position="1"/>
        <end position="22"/>
    </location>
</feature>
<evidence type="ECO:0000313" key="3">
    <source>
        <dbReference type="Proteomes" id="UP000322225"/>
    </source>
</evidence>
<feature type="compositionally biased region" description="Polar residues" evidence="1">
    <location>
        <begin position="108"/>
        <end position="130"/>
    </location>
</feature>
<reference evidence="2" key="1">
    <citation type="submission" date="2017-08" db="EMBL/GenBank/DDBJ databases">
        <authorList>
            <person name="Cuomo C."/>
            <person name="Billmyre B."/>
            <person name="Heitman J."/>
        </authorList>
    </citation>
    <scope>NUCLEOTIDE SEQUENCE</scope>
    <source>
        <strain evidence="2">CBS 12478</strain>
    </source>
</reference>
<feature type="region of interest" description="Disordered" evidence="1">
    <location>
        <begin position="46"/>
        <end position="66"/>
    </location>
</feature>
<dbReference type="GeneID" id="43585722"/>
<sequence length="330" mass="35144">MSASASTSTMFSALHSPPLSPNDSNAKTALHYAITEGVFNLIQTCSPSSQPQSAHHRVPTSSSLLPQGVTLVESVIASDNEEEEEVQSETAASGGSSPLDEMSLVAEASTTTKMALPSPTVSTRGRSRTPSRLAPPAPVQLDVEHAASSSSSRRREVFRLQRGDLELKIGSWSNDVRSNATEGVTEGYPEIPETIPSPSIPYTYILRTSPPILGSPPAPLPSLTLYENLPPSSTTTTTPRDMGGLGLIFSPNCSTATFRPASKSFSTTTTTNEGAGGGRDRREWLMNLIAGGDWEDKKDIEERKILSSKVEIVEGMPTPRQVAVGSTFWG</sequence>
<evidence type="ECO:0000256" key="1">
    <source>
        <dbReference type="SAM" id="MobiDB-lite"/>
    </source>
</evidence>
<feature type="compositionally biased region" description="Low complexity" evidence="1">
    <location>
        <begin position="1"/>
        <end position="13"/>
    </location>
</feature>
<evidence type="ECO:0000313" key="2">
    <source>
        <dbReference type="EMBL" id="WWD18776.1"/>
    </source>
</evidence>
<feature type="region of interest" description="Disordered" evidence="1">
    <location>
        <begin position="78"/>
        <end position="155"/>
    </location>
</feature>
<proteinExistence type="predicted"/>
<gene>
    <name evidence="2" type="ORF">CI109_103231</name>
</gene>